<organism evidence="2 3">
    <name type="scientific">Pseudorhodoferax soli</name>
    <dbReference type="NCBI Taxonomy" id="545864"/>
    <lineage>
        <taxon>Bacteria</taxon>
        <taxon>Pseudomonadati</taxon>
        <taxon>Pseudomonadota</taxon>
        <taxon>Betaproteobacteria</taxon>
        <taxon>Burkholderiales</taxon>
        <taxon>Comamonadaceae</taxon>
    </lineage>
</organism>
<dbReference type="PROSITE" id="PS51819">
    <property type="entry name" value="VOC"/>
    <property type="match status" value="1"/>
</dbReference>
<dbReference type="EMBL" id="QPJK01000003">
    <property type="protein sequence ID" value="RCW73004.1"/>
    <property type="molecule type" value="Genomic_DNA"/>
</dbReference>
<proteinExistence type="predicted"/>
<feature type="domain" description="VOC" evidence="1">
    <location>
        <begin position="9"/>
        <end position="139"/>
    </location>
</feature>
<evidence type="ECO:0000259" key="1">
    <source>
        <dbReference type="PROSITE" id="PS51819"/>
    </source>
</evidence>
<dbReference type="Proteomes" id="UP000252884">
    <property type="component" value="Unassembled WGS sequence"/>
</dbReference>
<evidence type="ECO:0000313" key="2">
    <source>
        <dbReference type="EMBL" id="RCW73004.1"/>
    </source>
</evidence>
<dbReference type="AlphaFoldDB" id="A0A368Y452"/>
<dbReference type="InterPro" id="IPR004360">
    <property type="entry name" value="Glyas_Fos-R_dOase_dom"/>
</dbReference>
<accession>A0A368Y452</accession>
<sequence length="146" mass="15811">MASPALPGRACVIPCMRYRDALAAIDWLCTTFGFERHAVHLDDKGQVAHAQLVFGNGMVMLGSVSDEPTPWGRLIRQPDDIGGAETQSAFLVVSDPDEVYARAKAAGAKILLEIKDEDYGARGFTCADPEGHIWNFGNYDPWASAA</sequence>
<dbReference type="Gene3D" id="3.30.720.120">
    <property type="match status" value="1"/>
</dbReference>
<comment type="caution">
    <text evidence="2">The sequence shown here is derived from an EMBL/GenBank/DDBJ whole genome shotgun (WGS) entry which is preliminary data.</text>
</comment>
<gene>
    <name evidence="2" type="ORF">DES41_103613</name>
</gene>
<protein>
    <submittedName>
        <fullName evidence="2">Putative glyoxalase superfamily protein PhnB</fullName>
    </submittedName>
</protein>
<dbReference type="Gene3D" id="3.30.720.110">
    <property type="match status" value="1"/>
</dbReference>
<dbReference type="CDD" id="cd08355">
    <property type="entry name" value="TioX_like"/>
    <property type="match status" value="1"/>
</dbReference>
<reference evidence="2 3" key="1">
    <citation type="submission" date="2018-07" db="EMBL/GenBank/DDBJ databases">
        <title>Genomic Encyclopedia of Type Strains, Phase IV (KMG-IV): sequencing the most valuable type-strain genomes for metagenomic binning, comparative biology and taxonomic classification.</title>
        <authorList>
            <person name="Goeker M."/>
        </authorList>
    </citation>
    <scope>NUCLEOTIDE SEQUENCE [LARGE SCALE GENOMIC DNA]</scope>
    <source>
        <strain evidence="2 3">DSM 21634</strain>
    </source>
</reference>
<keyword evidence="3" id="KW-1185">Reference proteome</keyword>
<dbReference type="PANTHER" id="PTHR34109:SF1">
    <property type="entry name" value="VOC DOMAIN-CONTAINING PROTEIN"/>
    <property type="match status" value="1"/>
</dbReference>
<dbReference type="Pfam" id="PF00903">
    <property type="entry name" value="Glyoxalase"/>
    <property type="match status" value="1"/>
</dbReference>
<dbReference type="RefSeq" id="WP_114468372.1">
    <property type="nucleotide sequence ID" value="NZ_QPJK01000003.1"/>
</dbReference>
<dbReference type="InterPro" id="IPR029068">
    <property type="entry name" value="Glyas_Bleomycin-R_OHBP_Dase"/>
</dbReference>
<name>A0A368Y452_9BURK</name>
<dbReference type="OrthoDB" id="9795306at2"/>
<dbReference type="InterPro" id="IPR037523">
    <property type="entry name" value="VOC_core"/>
</dbReference>
<dbReference type="SUPFAM" id="SSF54593">
    <property type="entry name" value="Glyoxalase/Bleomycin resistance protein/Dihydroxybiphenyl dioxygenase"/>
    <property type="match status" value="1"/>
</dbReference>
<dbReference type="PANTHER" id="PTHR34109">
    <property type="entry name" value="BNAUNNG04460D PROTEIN-RELATED"/>
    <property type="match status" value="1"/>
</dbReference>
<evidence type="ECO:0000313" key="3">
    <source>
        <dbReference type="Proteomes" id="UP000252884"/>
    </source>
</evidence>